<evidence type="ECO:0000313" key="2">
    <source>
        <dbReference type="EMBL" id="KAJ9600956.1"/>
    </source>
</evidence>
<feature type="transmembrane region" description="Helical" evidence="1">
    <location>
        <begin position="41"/>
        <end position="59"/>
    </location>
</feature>
<comment type="caution">
    <text evidence="2">The sequence shown here is derived from an EMBL/GenBank/DDBJ whole genome shotgun (WGS) entry which is preliminary data.</text>
</comment>
<keyword evidence="1" id="KW-0812">Transmembrane</keyword>
<keyword evidence="1" id="KW-1133">Transmembrane helix</keyword>
<reference evidence="2" key="1">
    <citation type="journal article" date="2023" name="IScience">
        <title>Live-bearing cockroach genome reveals convergent evolutionary mechanisms linked to viviparity in insects and beyond.</title>
        <authorList>
            <person name="Fouks B."/>
            <person name="Harrison M.C."/>
            <person name="Mikhailova A.A."/>
            <person name="Marchal E."/>
            <person name="English S."/>
            <person name="Carruthers M."/>
            <person name="Jennings E.C."/>
            <person name="Chiamaka E.L."/>
            <person name="Frigard R.A."/>
            <person name="Pippel M."/>
            <person name="Attardo G.M."/>
            <person name="Benoit J.B."/>
            <person name="Bornberg-Bauer E."/>
            <person name="Tobe S.S."/>
        </authorList>
    </citation>
    <scope>NUCLEOTIDE SEQUENCE</scope>
    <source>
        <strain evidence="2">Stay&amp;Tobe</strain>
    </source>
</reference>
<evidence type="ECO:0000256" key="1">
    <source>
        <dbReference type="SAM" id="Phobius"/>
    </source>
</evidence>
<name>A0AAD8ESS1_DIPPU</name>
<gene>
    <name evidence="2" type="ORF">L9F63_000903</name>
</gene>
<reference evidence="2" key="2">
    <citation type="submission" date="2023-05" db="EMBL/GenBank/DDBJ databases">
        <authorList>
            <person name="Fouks B."/>
        </authorList>
    </citation>
    <scope>NUCLEOTIDE SEQUENCE</scope>
    <source>
        <strain evidence="2">Stay&amp;Tobe</strain>
        <tissue evidence="2">Testes</tissue>
    </source>
</reference>
<proteinExistence type="predicted"/>
<accession>A0AAD8ESS1</accession>
<sequence length="64" mass="7525">PSKFTIKVMSIMHQLCHIIAIGGRYPTCRINVILMFTQPTYILFELVICYFLSVLAIYYNDFLF</sequence>
<feature type="non-terminal residue" evidence="2">
    <location>
        <position position="64"/>
    </location>
</feature>
<dbReference type="EMBL" id="JASPKZ010000040">
    <property type="protein sequence ID" value="KAJ9600956.1"/>
    <property type="molecule type" value="Genomic_DNA"/>
</dbReference>
<keyword evidence="3" id="KW-1185">Reference proteome</keyword>
<keyword evidence="1" id="KW-0472">Membrane</keyword>
<dbReference type="Proteomes" id="UP001233999">
    <property type="component" value="Unassembled WGS sequence"/>
</dbReference>
<protein>
    <submittedName>
        <fullName evidence="2">Uncharacterized protein</fullName>
    </submittedName>
</protein>
<feature type="non-terminal residue" evidence="2">
    <location>
        <position position="1"/>
    </location>
</feature>
<evidence type="ECO:0000313" key="3">
    <source>
        <dbReference type="Proteomes" id="UP001233999"/>
    </source>
</evidence>
<organism evidence="2 3">
    <name type="scientific">Diploptera punctata</name>
    <name type="common">Pacific beetle cockroach</name>
    <dbReference type="NCBI Taxonomy" id="6984"/>
    <lineage>
        <taxon>Eukaryota</taxon>
        <taxon>Metazoa</taxon>
        <taxon>Ecdysozoa</taxon>
        <taxon>Arthropoda</taxon>
        <taxon>Hexapoda</taxon>
        <taxon>Insecta</taxon>
        <taxon>Pterygota</taxon>
        <taxon>Neoptera</taxon>
        <taxon>Polyneoptera</taxon>
        <taxon>Dictyoptera</taxon>
        <taxon>Blattodea</taxon>
        <taxon>Blaberoidea</taxon>
        <taxon>Blaberidae</taxon>
        <taxon>Diplopterinae</taxon>
        <taxon>Diploptera</taxon>
    </lineage>
</organism>
<dbReference type="AlphaFoldDB" id="A0AAD8ESS1"/>